<name>A0AAE0PFI0_SORBR</name>
<protein>
    <submittedName>
        <fullName evidence="1">Uncharacterized protein</fullName>
    </submittedName>
</protein>
<comment type="caution">
    <text evidence="1">The sequence shown here is derived from an EMBL/GenBank/DDBJ whole genome shotgun (WGS) entry which is preliminary data.</text>
</comment>
<keyword evidence="2" id="KW-1185">Reference proteome</keyword>
<reference evidence="1" key="1">
    <citation type="journal article" date="2023" name="Mol. Phylogenet. Evol.">
        <title>Genome-scale phylogeny and comparative genomics of the fungal order Sordariales.</title>
        <authorList>
            <person name="Hensen N."/>
            <person name="Bonometti L."/>
            <person name="Westerberg I."/>
            <person name="Brannstrom I.O."/>
            <person name="Guillou S."/>
            <person name="Cros-Aarteil S."/>
            <person name="Calhoun S."/>
            <person name="Haridas S."/>
            <person name="Kuo A."/>
            <person name="Mondo S."/>
            <person name="Pangilinan J."/>
            <person name="Riley R."/>
            <person name="LaButti K."/>
            <person name="Andreopoulos B."/>
            <person name="Lipzen A."/>
            <person name="Chen C."/>
            <person name="Yan M."/>
            <person name="Daum C."/>
            <person name="Ng V."/>
            <person name="Clum A."/>
            <person name="Steindorff A."/>
            <person name="Ohm R.A."/>
            <person name="Martin F."/>
            <person name="Silar P."/>
            <person name="Natvig D.O."/>
            <person name="Lalanne C."/>
            <person name="Gautier V."/>
            <person name="Ament-Velasquez S.L."/>
            <person name="Kruys A."/>
            <person name="Hutchinson M.I."/>
            <person name="Powell A.J."/>
            <person name="Barry K."/>
            <person name="Miller A.N."/>
            <person name="Grigoriev I.V."/>
            <person name="Debuchy R."/>
            <person name="Gladieux P."/>
            <person name="Hiltunen Thoren M."/>
            <person name="Johannesson H."/>
        </authorList>
    </citation>
    <scope>NUCLEOTIDE SEQUENCE</scope>
    <source>
        <strain evidence="1">FGSC 1904</strain>
    </source>
</reference>
<proteinExistence type="predicted"/>
<dbReference type="EMBL" id="JAUTDP010000006">
    <property type="protein sequence ID" value="KAK3398565.1"/>
    <property type="molecule type" value="Genomic_DNA"/>
</dbReference>
<accession>A0AAE0PFI0</accession>
<evidence type="ECO:0000313" key="1">
    <source>
        <dbReference type="EMBL" id="KAK3398565.1"/>
    </source>
</evidence>
<dbReference type="Proteomes" id="UP001281003">
    <property type="component" value="Unassembled WGS sequence"/>
</dbReference>
<evidence type="ECO:0000313" key="2">
    <source>
        <dbReference type="Proteomes" id="UP001281003"/>
    </source>
</evidence>
<gene>
    <name evidence="1" type="ORF">B0T20DRAFT_212569</name>
</gene>
<organism evidence="1 2">
    <name type="scientific">Sordaria brevicollis</name>
    <dbReference type="NCBI Taxonomy" id="83679"/>
    <lineage>
        <taxon>Eukaryota</taxon>
        <taxon>Fungi</taxon>
        <taxon>Dikarya</taxon>
        <taxon>Ascomycota</taxon>
        <taxon>Pezizomycotina</taxon>
        <taxon>Sordariomycetes</taxon>
        <taxon>Sordariomycetidae</taxon>
        <taxon>Sordariales</taxon>
        <taxon>Sordariaceae</taxon>
        <taxon>Sordaria</taxon>
    </lineage>
</organism>
<dbReference type="AlphaFoldDB" id="A0AAE0PFI0"/>
<sequence>MDFGGRCADLDTALPVTELGRQAHWDSSLASVLSVFVLGIFPTVGALCRRIIGANVDIKFPFPWSADINKRTSLTCERYENESTHPKDGLARADQRLWDSIIKNKPGTEPSNILLGTSFGSSQHMTRREEGKLGSSGDSHPGVPDGGSGAVGLFYTLNHVGESCFSCGGWRLATFCPTSPRNTSWVMSDTVNTQHASHEIMTGFPAIW</sequence>
<reference evidence="1" key="2">
    <citation type="submission" date="2023-07" db="EMBL/GenBank/DDBJ databases">
        <authorList>
            <consortium name="Lawrence Berkeley National Laboratory"/>
            <person name="Haridas S."/>
            <person name="Hensen N."/>
            <person name="Bonometti L."/>
            <person name="Westerberg I."/>
            <person name="Brannstrom I.O."/>
            <person name="Guillou S."/>
            <person name="Cros-Aarteil S."/>
            <person name="Calhoun S."/>
            <person name="Kuo A."/>
            <person name="Mondo S."/>
            <person name="Pangilinan J."/>
            <person name="Riley R."/>
            <person name="LaButti K."/>
            <person name="Andreopoulos B."/>
            <person name="Lipzen A."/>
            <person name="Chen C."/>
            <person name="Yanf M."/>
            <person name="Daum C."/>
            <person name="Ng V."/>
            <person name="Clum A."/>
            <person name="Steindorff A."/>
            <person name="Ohm R."/>
            <person name="Martin F."/>
            <person name="Silar P."/>
            <person name="Natvig D."/>
            <person name="Lalanne C."/>
            <person name="Gautier V."/>
            <person name="Ament-velasquez S.L."/>
            <person name="Kruys A."/>
            <person name="Hutchinson M.I."/>
            <person name="Powell A.J."/>
            <person name="Barry K."/>
            <person name="Miller A.N."/>
            <person name="Grigoriev I.V."/>
            <person name="Debuchy R."/>
            <person name="Gladieux P."/>
            <person name="Thoren M.H."/>
            <person name="Johannesson H."/>
        </authorList>
    </citation>
    <scope>NUCLEOTIDE SEQUENCE</scope>
    <source>
        <strain evidence="1">FGSC 1904</strain>
    </source>
</reference>